<dbReference type="AlphaFoldDB" id="A0AAV4RDH6"/>
<evidence type="ECO:0000313" key="2">
    <source>
        <dbReference type="Proteomes" id="UP001054837"/>
    </source>
</evidence>
<evidence type="ECO:0000313" key="1">
    <source>
        <dbReference type="EMBL" id="GIY18162.1"/>
    </source>
</evidence>
<reference evidence="1 2" key="1">
    <citation type="submission" date="2021-06" db="EMBL/GenBank/DDBJ databases">
        <title>Caerostris darwini draft genome.</title>
        <authorList>
            <person name="Kono N."/>
            <person name="Arakawa K."/>
        </authorList>
    </citation>
    <scope>NUCLEOTIDE SEQUENCE [LARGE SCALE GENOMIC DNA]</scope>
</reference>
<dbReference type="SUPFAM" id="SSF52540">
    <property type="entry name" value="P-loop containing nucleoside triphosphate hydrolases"/>
    <property type="match status" value="1"/>
</dbReference>
<dbReference type="Proteomes" id="UP001054837">
    <property type="component" value="Unassembled WGS sequence"/>
</dbReference>
<organism evidence="1 2">
    <name type="scientific">Caerostris darwini</name>
    <dbReference type="NCBI Taxonomy" id="1538125"/>
    <lineage>
        <taxon>Eukaryota</taxon>
        <taxon>Metazoa</taxon>
        <taxon>Ecdysozoa</taxon>
        <taxon>Arthropoda</taxon>
        <taxon>Chelicerata</taxon>
        <taxon>Arachnida</taxon>
        <taxon>Araneae</taxon>
        <taxon>Araneomorphae</taxon>
        <taxon>Entelegynae</taxon>
        <taxon>Araneoidea</taxon>
        <taxon>Araneidae</taxon>
        <taxon>Caerostris</taxon>
    </lineage>
</organism>
<proteinExistence type="predicted"/>
<dbReference type="InterPro" id="IPR027417">
    <property type="entry name" value="P-loop_NTPase"/>
</dbReference>
<dbReference type="Gene3D" id="3.40.50.300">
    <property type="entry name" value="P-loop containing nucleotide triphosphate hydrolases"/>
    <property type="match status" value="1"/>
</dbReference>
<keyword evidence="2" id="KW-1185">Reference proteome</keyword>
<gene>
    <name evidence="1" type="ORF">CDAR_40091</name>
</gene>
<accession>A0AAV4RDH6</accession>
<comment type="caution">
    <text evidence="1">The sequence shown here is derived from an EMBL/GenBank/DDBJ whole genome shotgun (WGS) entry which is preliminary data.</text>
</comment>
<name>A0AAV4RDH6_9ARAC</name>
<protein>
    <recommendedName>
        <fullName evidence="3">ATPase AAA-type core domain-containing protein</fullName>
    </recommendedName>
</protein>
<evidence type="ECO:0008006" key="3">
    <source>
        <dbReference type="Google" id="ProtNLM"/>
    </source>
</evidence>
<sequence length="153" mass="17523">MRPSIHIFEIESNVLNDSLLRLYRKELKEKESSFVQNENDAEDKLKKMTLLKPLPQQENEGEVLHFFHFNLLILAIIPQNSTVDINDVGGLKKHLKKQILQIFVHYNNISSYKAVEIPPVRGVLFYGSKGCEKKYLVQAIAGELKSTSHKSCS</sequence>
<dbReference type="EMBL" id="BPLQ01005872">
    <property type="protein sequence ID" value="GIY18162.1"/>
    <property type="molecule type" value="Genomic_DNA"/>
</dbReference>